<reference evidence="1 2" key="1">
    <citation type="submission" date="2017-07" db="EMBL/GenBank/DDBJ databases">
        <title>An improved, manually edited Actinidia chinensis var. chinensis (kiwifruit) genome highlights the challenges associated with draft genomes and gene prediction in plants.</title>
        <authorList>
            <person name="Pilkington S."/>
            <person name="Crowhurst R."/>
            <person name="Hilario E."/>
            <person name="Nardozza S."/>
            <person name="Fraser L."/>
            <person name="Peng Y."/>
            <person name="Gunaseelan K."/>
            <person name="Simpson R."/>
            <person name="Tahir J."/>
            <person name="Deroles S."/>
            <person name="Templeton K."/>
            <person name="Luo Z."/>
            <person name="Davy M."/>
            <person name="Cheng C."/>
            <person name="Mcneilage M."/>
            <person name="Scaglione D."/>
            <person name="Liu Y."/>
            <person name="Zhang Q."/>
            <person name="Datson P."/>
            <person name="De Silva N."/>
            <person name="Gardiner S."/>
            <person name="Bassett H."/>
            <person name="Chagne D."/>
            <person name="Mccallum J."/>
            <person name="Dzierzon H."/>
            <person name="Deng C."/>
            <person name="Wang Y.-Y."/>
            <person name="Barron N."/>
            <person name="Manako K."/>
            <person name="Bowen J."/>
            <person name="Foster T."/>
            <person name="Erridge Z."/>
            <person name="Tiffin H."/>
            <person name="Waite C."/>
            <person name="Davies K."/>
            <person name="Grierson E."/>
            <person name="Laing W."/>
            <person name="Kirk R."/>
            <person name="Chen X."/>
            <person name="Wood M."/>
            <person name="Montefiori M."/>
            <person name="Brummell D."/>
            <person name="Schwinn K."/>
            <person name="Catanach A."/>
            <person name="Fullerton C."/>
            <person name="Li D."/>
            <person name="Meiyalaghan S."/>
            <person name="Nieuwenhuizen N."/>
            <person name="Read N."/>
            <person name="Prakash R."/>
            <person name="Hunter D."/>
            <person name="Zhang H."/>
            <person name="Mckenzie M."/>
            <person name="Knabel M."/>
            <person name="Harris A."/>
            <person name="Allan A."/>
            <person name="Chen A."/>
            <person name="Janssen B."/>
            <person name="Plunkett B."/>
            <person name="Dwamena C."/>
            <person name="Voogd C."/>
            <person name="Leif D."/>
            <person name="Lafferty D."/>
            <person name="Souleyre E."/>
            <person name="Varkonyi-Gasic E."/>
            <person name="Gambi F."/>
            <person name="Hanley J."/>
            <person name="Yao J.-L."/>
            <person name="Cheung J."/>
            <person name="David K."/>
            <person name="Warren B."/>
            <person name="Marsh K."/>
            <person name="Snowden K."/>
            <person name="Lin-Wang K."/>
            <person name="Brian L."/>
            <person name="Martinez-Sanchez M."/>
            <person name="Wang M."/>
            <person name="Ileperuma N."/>
            <person name="Macnee N."/>
            <person name="Campin R."/>
            <person name="Mcatee P."/>
            <person name="Drummond R."/>
            <person name="Espley R."/>
            <person name="Ireland H."/>
            <person name="Wu R."/>
            <person name="Atkinson R."/>
            <person name="Karunairetnam S."/>
            <person name="Bulley S."/>
            <person name="Chunkath S."/>
            <person name="Hanley Z."/>
            <person name="Storey R."/>
            <person name="Thrimawithana A."/>
            <person name="Thomson S."/>
            <person name="David C."/>
            <person name="Testolin R."/>
        </authorList>
    </citation>
    <scope>NUCLEOTIDE SEQUENCE [LARGE SCALE GENOMIC DNA]</scope>
    <source>
        <strain evidence="2">cv. Red5</strain>
        <tissue evidence="1">Young leaf</tissue>
    </source>
</reference>
<dbReference type="STRING" id="1590841.A0A2R6RNV7"/>
<dbReference type="EMBL" id="NKQK01000004">
    <property type="protein sequence ID" value="PSS31712.1"/>
    <property type="molecule type" value="Genomic_DNA"/>
</dbReference>
<keyword evidence="2" id="KW-1185">Reference proteome</keyword>
<organism evidence="1 2">
    <name type="scientific">Actinidia chinensis var. chinensis</name>
    <name type="common">Chinese soft-hair kiwi</name>
    <dbReference type="NCBI Taxonomy" id="1590841"/>
    <lineage>
        <taxon>Eukaryota</taxon>
        <taxon>Viridiplantae</taxon>
        <taxon>Streptophyta</taxon>
        <taxon>Embryophyta</taxon>
        <taxon>Tracheophyta</taxon>
        <taxon>Spermatophyta</taxon>
        <taxon>Magnoliopsida</taxon>
        <taxon>eudicotyledons</taxon>
        <taxon>Gunneridae</taxon>
        <taxon>Pentapetalae</taxon>
        <taxon>asterids</taxon>
        <taxon>Ericales</taxon>
        <taxon>Actinidiaceae</taxon>
        <taxon>Actinidia</taxon>
    </lineage>
</organism>
<dbReference type="PANTHER" id="PTHR47467:SF1">
    <property type="entry name" value="WD40 REPEAT-CONTAINING PROTEIN"/>
    <property type="match status" value="1"/>
</dbReference>
<sequence>MLHLQDGGSGCLILGSVDSYGHLIVSKLDNSDVDRLTFSALPRDCGVGEGGWAGLCFSPSQWSTAAVTRSFCKSIEVCDQDIHFQTIHTLQELYRNICSFSFSRV</sequence>
<gene>
    <name evidence="1" type="ORF">CEY00_Acc04981</name>
</gene>
<evidence type="ECO:0000313" key="2">
    <source>
        <dbReference type="Proteomes" id="UP000241394"/>
    </source>
</evidence>
<accession>A0A2R6RNV7</accession>
<dbReference type="AlphaFoldDB" id="A0A2R6RNV7"/>
<name>A0A2R6RNV7_ACTCC</name>
<evidence type="ECO:0000313" key="1">
    <source>
        <dbReference type="EMBL" id="PSS31712.1"/>
    </source>
</evidence>
<dbReference type="PANTHER" id="PTHR47467">
    <property type="entry name" value="OS01G0867200 PROTEIN"/>
    <property type="match status" value="1"/>
</dbReference>
<reference evidence="2" key="2">
    <citation type="journal article" date="2018" name="BMC Genomics">
        <title>A manually annotated Actinidia chinensis var. chinensis (kiwifruit) genome highlights the challenges associated with draft genomes and gene prediction in plants.</title>
        <authorList>
            <person name="Pilkington S.M."/>
            <person name="Crowhurst R."/>
            <person name="Hilario E."/>
            <person name="Nardozza S."/>
            <person name="Fraser L."/>
            <person name="Peng Y."/>
            <person name="Gunaseelan K."/>
            <person name="Simpson R."/>
            <person name="Tahir J."/>
            <person name="Deroles S.C."/>
            <person name="Templeton K."/>
            <person name="Luo Z."/>
            <person name="Davy M."/>
            <person name="Cheng C."/>
            <person name="McNeilage M."/>
            <person name="Scaglione D."/>
            <person name="Liu Y."/>
            <person name="Zhang Q."/>
            <person name="Datson P."/>
            <person name="De Silva N."/>
            <person name="Gardiner S.E."/>
            <person name="Bassett H."/>
            <person name="Chagne D."/>
            <person name="McCallum J."/>
            <person name="Dzierzon H."/>
            <person name="Deng C."/>
            <person name="Wang Y.Y."/>
            <person name="Barron L."/>
            <person name="Manako K."/>
            <person name="Bowen J."/>
            <person name="Foster T.M."/>
            <person name="Erridge Z.A."/>
            <person name="Tiffin H."/>
            <person name="Waite C.N."/>
            <person name="Davies K.M."/>
            <person name="Grierson E.P."/>
            <person name="Laing W.A."/>
            <person name="Kirk R."/>
            <person name="Chen X."/>
            <person name="Wood M."/>
            <person name="Montefiori M."/>
            <person name="Brummell D.A."/>
            <person name="Schwinn K.E."/>
            <person name="Catanach A."/>
            <person name="Fullerton C."/>
            <person name="Li D."/>
            <person name="Meiyalaghan S."/>
            <person name="Nieuwenhuizen N."/>
            <person name="Read N."/>
            <person name="Prakash R."/>
            <person name="Hunter D."/>
            <person name="Zhang H."/>
            <person name="McKenzie M."/>
            <person name="Knabel M."/>
            <person name="Harris A."/>
            <person name="Allan A.C."/>
            <person name="Gleave A."/>
            <person name="Chen A."/>
            <person name="Janssen B.J."/>
            <person name="Plunkett B."/>
            <person name="Ampomah-Dwamena C."/>
            <person name="Voogd C."/>
            <person name="Leif D."/>
            <person name="Lafferty D."/>
            <person name="Souleyre E.J.F."/>
            <person name="Varkonyi-Gasic E."/>
            <person name="Gambi F."/>
            <person name="Hanley J."/>
            <person name="Yao J.L."/>
            <person name="Cheung J."/>
            <person name="David K.M."/>
            <person name="Warren B."/>
            <person name="Marsh K."/>
            <person name="Snowden K.C."/>
            <person name="Lin-Wang K."/>
            <person name="Brian L."/>
            <person name="Martinez-Sanchez M."/>
            <person name="Wang M."/>
            <person name="Ileperuma N."/>
            <person name="Macnee N."/>
            <person name="Campin R."/>
            <person name="McAtee P."/>
            <person name="Drummond R.S.M."/>
            <person name="Espley R.V."/>
            <person name="Ireland H.S."/>
            <person name="Wu R."/>
            <person name="Atkinson R.G."/>
            <person name="Karunairetnam S."/>
            <person name="Bulley S."/>
            <person name="Chunkath S."/>
            <person name="Hanley Z."/>
            <person name="Storey R."/>
            <person name="Thrimawithana A.H."/>
            <person name="Thomson S."/>
            <person name="David C."/>
            <person name="Testolin R."/>
            <person name="Huang H."/>
            <person name="Hellens R.P."/>
            <person name="Schaffer R.J."/>
        </authorList>
    </citation>
    <scope>NUCLEOTIDE SEQUENCE [LARGE SCALE GENOMIC DNA]</scope>
    <source>
        <strain evidence="2">cv. Red5</strain>
    </source>
</reference>
<comment type="caution">
    <text evidence="1">The sequence shown here is derived from an EMBL/GenBank/DDBJ whole genome shotgun (WGS) entry which is preliminary data.</text>
</comment>
<dbReference type="Gramene" id="PSS31712">
    <property type="protein sequence ID" value="PSS31712"/>
    <property type="gene ID" value="CEY00_Acc04981"/>
</dbReference>
<dbReference type="Proteomes" id="UP000241394">
    <property type="component" value="Chromosome LG4"/>
</dbReference>
<dbReference type="OrthoDB" id="1879717at2759"/>
<proteinExistence type="predicted"/>
<protein>
    <submittedName>
        <fullName evidence="1">Abnormal embryogenesis protein</fullName>
    </submittedName>
</protein>
<dbReference type="InParanoid" id="A0A2R6RNV7"/>